<evidence type="ECO:0000256" key="1">
    <source>
        <dbReference type="ARBA" id="ARBA00004571"/>
    </source>
</evidence>
<evidence type="ECO:0000256" key="7">
    <source>
        <dbReference type="SAM" id="SignalP"/>
    </source>
</evidence>
<dbReference type="InterPro" id="IPR037066">
    <property type="entry name" value="Plug_dom_sf"/>
</dbReference>
<dbReference type="InterPro" id="IPR012910">
    <property type="entry name" value="Plug_dom"/>
</dbReference>
<evidence type="ECO:0000256" key="3">
    <source>
        <dbReference type="ARBA" id="ARBA00022452"/>
    </source>
</evidence>
<keyword evidence="5" id="KW-0472">Membrane</keyword>
<protein>
    <submittedName>
        <fullName evidence="9">TonB-dependent receptor</fullName>
    </submittedName>
</protein>
<dbReference type="SUPFAM" id="SSF49464">
    <property type="entry name" value="Carboxypeptidase regulatory domain-like"/>
    <property type="match status" value="1"/>
</dbReference>
<evidence type="ECO:0000256" key="4">
    <source>
        <dbReference type="ARBA" id="ARBA00022692"/>
    </source>
</evidence>
<keyword evidence="4" id="KW-0812">Transmembrane</keyword>
<dbReference type="Proteomes" id="UP001501725">
    <property type="component" value="Unassembled WGS sequence"/>
</dbReference>
<feature type="signal peptide" evidence="7">
    <location>
        <begin position="1"/>
        <end position="17"/>
    </location>
</feature>
<keyword evidence="10" id="KW-1185">Reference proteome</keyword>
<feature type="chain" id="PRO_5046257069" evidence="7">
    <location>
        <begin position="18"/>
        <end position="805"/>
    </location>
</feature>
<keyword evidence="6" id="KW-0998">Cell outer membrane</keyword>
<dbReference type="Pfam" id="PF07715">
    <property type="entry name" value="Plug"/>
    <property type="match status" value="1"/>
</dbReference>
<dbReference type="RefSeq" id="WP_345253864.1">
    <property type="nucleotide sequence ID" value="NZ_BAABGY010000004.1"/>
</dbReference>
<keyword evidence="9" id="KW-0675">Receptor</keyword>
<dbReference type="Gene3D" id="2.60.40.1120">
    <property type="entry name" value="Carboxypeptidase-like, regulatory domain"/>
    <property type="match status" value="1"/>
</dbReference>
<gene>
    <name evidence="9" type="ORF">GCM10023184_09920</name>
</gene>
<name>A0ABP8GFN8_9BACT</name>
<sequence length="805" mass="89467">MRLFYLLLLLCTQSAVAQTARVGGTVRDAATNSPLPFATIRVEQGGRQLAADSTGAFLFSDLAPGTYAFTATVTGYEPLTQFNIPVTTGNTGELVFRLAPAAGTLTEVRVGGSRRSVRATTLETPLSVQRLSTEEIKSSPGSNFDISRAVQSLPGISGSDGLGVGYRNDLIIRGGAPYESVYYLDGIEIPVINHFATQGAGGGPQGILNVSFIEDVRVSTSAFDARYDNALSGVFAFRQKNGNRNRVQGNIRLSASELAATFDGPLSKKRDLTFLASARRSYLQLLFAALDLPIRPEYYDFQTKLNYRPDAKNEFTLIGIGAIDQFKFGRIRKPTLEKYTILEGVPANNQWNYTIGGRWQRSFTRGLLTAALSSNSFDIDLVKYDGNAERAENLRFRTASRESEQKLRVELTQNYGDWRLSLGVNGQHTDYRNSSYIRRRPEVRDPNGNVVQAADIFAYDTDLQFLRYGSFVQAGRTLLDGRLSLSGGLRFDGNGLNRRTAFSPRASLRYAFTPAWSFNATTGSYARLAPYTVLGFREAGTFVNRDIDYIYSDHYVAGIEFVPSSNRRFTLEAFRKGYRNVPVSLRNGISLNNLGADFTAFGNEPVAGTGKGEAYGFEFFAQQKLTKRFFGFASYTYVLSRFSGTDGVLRPSAWDNRHLASFTLGYKLPRNWELGLKYRYQGGLPFTPFDEAASRLNYARTGSGILDYSRFNENRLRSFQQSDLRVDKKWNFRKATLDLFIDIQNWTAFKAPLTPQYTFDRDLTTGSFLTTDGAALRADGANAIPRVLTEDTSVPLPTIGFILEF</sequence>
<evidence type="ECO:0000256" key="2">
    <source>
        <dbReference type="ARBA" id="ARBA00022448"/>
    </source>
</evidence>
<comment type="subcellular location">
    <subcellularLocation>
        <location evidence="1">Cell outer membrane</location>
        <topology evidence="1">Multi-pass membrane protein</topology>
    </subcellularLocation>
</comment>
<evidence type="ECO:0000313" key="9">
    <source>
        <dbReference type="EMBL" id="GAA4323220.1"/>
    </source>
</evidence>
<dbReference type="Gene3D" id="2.170.130.10">
    <property type="entry name" value="TonB-dependent receptor, plug domain"/>
    <property type="match status" value="1"/>
</dbReference>
<reference evidence="10" key="1">
    <citation type="journal article" date="2019" name="Int. J. Syst. Evol. Microbiol.">
        <title>The Global Catalogue of Microorganisms (GCM) 10K type strain sequencing project: providing services to taxonomists for standard genome sequencing and annotation.</title>
        <authorList>
            <consortium name="The Broad Institute Genomics Platform"/>
            <consortium name="The Broad Institute Genome Sequencing Center for Infectious Disease"/>
            <person name="Wu L."/>
            <person name="Ma J."/>
        </authorList>
    </citation>
    <scope>NUCLEOTIDE SEQUENCE [LARGE SCALE GENOMIC DNA]</scope>
    <source>
        <strain evidence="10">JCM 17919</strain>
    </source>
</reference>
<evidence type="ECO:0000259" key="8">
    <source>
        <dbReference type="Pfam" id="PF07715"/>
    </source>
</evidence>
<accession>A0ABP8GFN8</accession>
<dbReference type="PANTHER" id="PTHR30069">
    <property type="entry name" value="TONB-DEPENDENT OUTER MEMBRANE RECEPTOR"/>
    <property type="match status" value="1"/>
</dbReference>
<keyword evidence="7" id="KW-0732">Signal</keyword>
<dbReference type="Gene3D" id="2.40.170.20">
    <property type="entry name" value="TonB-dependent receptor, beta-barrel domain"/>
    <property type="match status" value="1"/>
</dbReference>
<dbReference type="Pfam" id="PF13620">
    <property type="entry name" value="CarboxypepD_reg"/>
    <property type="match status" value="1"/>
</dbReference>
<dbReference type="PANTHER" id="PTHR30069:SF57">
    <property type="entry name" value="TONB-DEPENDENT RECEPTOR"/>
    <property type="match status" value="1"/>
</dbReference>
<evidence type="ECO:0000256" key="6">
    <source>
        <dbReference type="ARBA" id="ARBA00023237"/>
    </source>
</evidence>
<dbReference type="EMBL" id="BAABGY010000004">
    <property type="protein sequence ID" value="GAA4323220.1"/>
    <property type="molecule type" value="Genomic_DNA"/>
</dbReference>
<feature type="domain" description="TonB-dependent receptor plug" evidence="8">
    <location>
        <begin position="122"/>
        <end position="234"/>
    </location>
</feature>
<dbReference type="InterPro" id="IPR039426">
    <property type="entry name" value="TonB-dep_rcpt-like"/>
</dbReference>
<evidence type="ECO:0000313" key="10">
    <source>
        <dbReference type="Proteomes" id="UP001501725"/>
    </source>
</evidence>
<dbReference type="SUPFAM" id="SSF56935">
    <property type="entry name" value="Porins"/>
    <property type="match status" value="1"/>
</dbReference>
<proteinExistence type="predicted"/>
<dbReference type="InterPro" id="IPR008969">
    <property type="entry name" value="CarboxyPept-like_regulatory"/>
</dbReference>
<organism evidence="9 10">
    <name type="scientific">Flaviaesturariibacter amylovorans</name>
    <dbReference type="NCBI Taxonomy" id="1084520"/>
    <lineage>
        <taxon>Bacteria</taxon>
        <taxon>Pseudomonadati</taxon>
        <taxon>Bacteroidota</taxon>
        <taxon>Chitinophagia</taxon>
        <taxon>Chitinophagales</taxon>
        <taxon>Chitinophagaceae</taxon>
        <taxon>Flaviaestuariibacter</taxon>
    </lineage>
</organism>
<evidence type="ECO:0000256" key="5">
    <source>
        <dbReference type="ARBA" id="ARBA00023136"/>
    </source>
</evidence>
<dbReference type="InterPro" id="IPR036942">
    <property type="entry name" value="Beta-barrel_TonB_sf"/>
</dbReference>
<comment type="caution">
    <text evidence="9">The sequence shown here is derived from an EMBL/GenBank/DDBJ whole genome shotgun (WGS) entry which is preliminary data.</text>
</comment>
<keyword evidence="2" id="KW-0813">Transport</keyword>
<keyword evidence="3" id="KW-1134">Transmembrane beta strand</keyword>